<accession>A0ABP0JWL1</accession>
<keyword evidence="6" id="KW-1185">Reference proteome</keyword>
<reference evidence="5 6" key="1">
    <citation type="submission" date="2024-02" db="EMBL/GenBank/DDBJ databases">
        <authorList>
            <person name="Chen Y."/>
            <person name="Shah S."/>
            <person name="Dougan E. K."/>
            <person name="Thang M."/>
            <person name="Chan C."/>
        </authorList>
    </citation>
    <scope>NUCLEOTIDE SEQUENCE [LARGE SCALE GENOMIC DNA]</scope>
</reference>
<evidence type="ECO:0000256" key="2">
    <source>
        <dbReference type="ARBA" id="ARBA00006868"/>
    </source>
</evidence>
<evidence type="ECO:0000313" key="5">
    <source>
        <dbReference type="EMBL" id="CAK9018868.1"/>
    </source>
</evidence>
<dbReference type="Pfam" id="PF00899">
    <property type="entry name" value="ThiF"/>
    <property type="match status" value="1"/>
</dbReference>
<name>A0ABP0JWL1_9DINO</name>
<comment type="caution">
    <text evidence="5">The sequence shown here is derived from an EMBL/GenBank/DDBJ whole genome shotgun (WGS) entry which is preliminary data.</text>
</comment>
<proteinExistence type="inferred from homology"/>
<dbReference type="InterPro" id="IPR035985">
    <property type="entry name" value="Ubiquitin-activating_enz"/>
</dbReference>
<dbReference type="SUPFAM" id="SSF69572">
    <property type="entry name" value="Activating enzymes of the ubiquitin-like proteins"/>
    <property type="match status" value="1"/>
</dbReference>
<evidence type="ECO:0000256" key="3">
    <source>
        <dbReference type="ARBA" id="ARBA00022786"/>
    </source>
</evidence>
<feature type="domain" description="THIF-type NAD/FAD binding fold" evidence="4">
    <location>
        <begin position="1"/>
        <end position="502"/>
    </location>
</feature>
<sequence length="515" mass="56427">AGPTGTETLKNLVLPGIGRFTVVDDGKVDVADTSNNFFVTADAVGKPRAEVTCGLLNELNPDVQGSFKVCDPLEFARDATNLHEYSLVVVTELPEKALLELEVLFRKARVPVVVARTYGFVGICRVLTMEPHCVIESKPSPAPLQDIRIADPFPALQRFVDEVDLGAMDDKEYKHVPYVLVLIKLAQRWRADHGDKAPQTMEEKNAFRASIKEAARQEWGLEENLREAHDNAFLAFSKKLVPGDVQDVLDDPLCESPPASLTGSDKFNAHFWAMTKALKAFVADPAQGNGKLPLSGKLPDMTATTSLYVQLQQLFQEEAAAQVEQMLARVQKVSQELGWAADEISKAEVELLCKNAADLRAIRLSSLSEEVDKASINKDEVEMAVMEDVGDSGPQCPVLFYFMVRACDRFWAEHGRFPGQNGQLSLDEGDTDAATLLGIAQTLVSDFDFSNPVKLSMDHATEFVRYAGCEMHNIAAVIGGIASQEAVKLLTHQYTLLDGVYVFNGITCTGASYSL</sequence>
<comment type="pathway">
    <text evidence="1">Protein modification; protein neddylation.</text>
</comment>
<dbReference type="Proteomes" id="UP001642464">
    <property type="component" value="Unassembled WGS sequence"/>
</dbReference>
<dbReference type="PIRSF" id="PIRSF039099">
    <property type="entry name" value="APP-BP1"/>
    <property type="match status" value="1"/>
</dbReference>
<organism evidence="5 6">
    <name type="scientific">Durusdinium trenchii</name>
    <dbReference type="NCBI Taxonomy" id="1381693"/>
    <lineage>
        <taxon>Eukaryota</taxon>
        <taxon>Sar</taxon>
        <taxon>Alveolata</taxon>
        <taxon>Dinophyceae</taxon>
        <taxon>Suessiales</taxon>
        <taxon>Symbiodiniaceae</taxon>
        <taxon>Durusdinium</taxon>
    </lineage>
</organism>
<dbReference type="InterPro" id="IPR000594">
    <property type="entry name" value="ThiF_NAD_FAD-bd"/>
</dbReference>
<evidence type="ECO:0000313" key="6">
    <source>
        <dbReference type="Proteomes" id="UP001642464"/>
    </source>
</evidence>
<dbReference type="InterPro" id="IPR045886">
    <property type="entry name" value="ThiF/MoeB/HesA"/>
</dbReference>
<dbReference type="InterPro" id="IPR030667">
    <property type="entry name" value="APP-BP1"/>
</dbReference>
<keyword evidence="3" id="KW-0833">Ubl conjugation pathway</keyword>
<dbReference type="PANTHER" id="PTHR10953:SF29">
    <property type="entry name" value="NEDD8-ACTIVATING ENZYME E1 REGULATORY SUBUNIT"/>
    <property type="match status" value="1"/>
</dbReference>
<dbReference type="PANTHER" id="PTHR10953">
    <property type="entry name" value="UBIQUITIN-ACTIVATING ENZYME E1"/>
    <property type="match status" value="1"/>
</dbReference>
<dbReference type="Gene3D" id="3.40.50.720">
    <property type="entry name" value="NAD(P)-binding Rossmann-like Domain"/>
    <property type="match status" value="2"/>
</dbReference>
<evidence type="ECO:0000256" key="1">
    <source>
        <dbReference type="ARBA" id="ARBA00005032"/>
    </source>
</evidence>
<dbReference type="EMBL" id="CAXAMM010008905">
    <property type="protein sequence ID" value="CAK9018868.1"/>
    <property type="molecule type" value="Genomic_DNA"/>
</dbReference>
<protein>
    <submittedName>
        <fullName evidence="5">NEDD8-activating enzyme E1 regulatory subunit</fullName>
    </submittedName>
</protein>
<evidence type="ECO:0000259" key="4">
    <source>
        <dbReference type="Pfam" id="PF00899"/>
    </source>
</evidence>
<feature type="non-terminal residue" evidence="5">
    <location>
        <position position="1"/>
    </location>
</feature>
<gene>
    <name evidence="5" type="ORF">SCF082_LOCUS14272</name>
</gene>
<comment type="similarity">
    <text evidence="2">Belongs to the ubiquitin-activating E1 family. ULA1 subfamily.</text>
</comment>